<dbReference type="Pfam" id="PF08241">
    <property type="entry name" value="Methyltransf_11"/>
    <property type="match status" value="1"/>
</dbReference>
<dbReference type="EMBL" id="CP050253">
    <property type="protein sequence ID" value="QIQ21397.1"/>
    <property type="molecule type" value="Genomic_DNA"/>
</dbReference>
<organism evidence="2 3">
    <name type="scientific">Zophobihabitans entericus</name>
    <dbReference type="NCBI Taxonomy" id="1635327"/>
    <lineage>
        <taxon>Bacteria</taxon>
        <taxon>Pseudomonadati</taxon>
        <taxon>Pseudomonadota</taxon>
        <taxon>Gammaproteobacteria</taxon>
        <taxon>Orbales</taxon>
        <taxon>Orbaceae</taxon>
        <taxon>Zophobihabitans</taxon>
    </lineage>
</organism>
<feature type="domain" description="Methyltransferase type 11" evidence="1">
    <location>
        <begin position="51"/>
        <end position="150"/>
    </location>
</feature>
<evidence type="ECO:0000313" key="2">
    <source>
        <dbReference type="EMBL" id="QIQ21397.1"/>
    </source>
</evidence>
<gene>
    <name evidence="2" type="ORF">IPMB12_06660</name>
</gene>
<evidence type="ECO:0000259" key="1">
    <source>
        <dbReference type="Pfam" id="PF08241"/>
    </source>
</evidence>
<keyword evidence="2" id="KW-0489">Methyltransferase</keyword>
<keyword evidence="3" id="KW-1185">Reference proteome</keyword>
<dbReference type="InParanoid" id="A0A6G9IC35"/>
<dbReference type="AlphaFoldDB" id="A0A6G9IC35"/>
<dbReference type="InterPro" id="IPR029063">
    <property type="entry name" value="SAM-dependent_MTases_sf"/>
</dbReference>
<dbReference type="SUPFAM" id="SSF53335">
    <property type="entry name" value="S-adenosyl-L-methionine-dependent methyltransferases"/>
    <property type="match status" value="1"/>
</dbReference>
<dbReference type="InterPro" id="IPR013216">
    <property type="entry name" value="Methyltransf_11"/>
</dbReference>
<dbReference type="PANTHER" id="PTHR43861:SF1">
    <property type="entry name" value="TRANS-ACONITATE 2-METHYLTRANSFERASE"/>
    <property type="match status" value="1"/>
</dbReference>
<dbReference type="KEGG" id="orb:IPMB12_06660"/>
<dbReference type="PANTHER" id="PTHR43861">
    <property type="entry name" value="TRANS-ACONITATE 2-METHYLTRANSFERASE-RELATED"/>
    <property type="match status" value="1"/>
</dbReference>
<accession>A0A6G9IC35</accession>
<protein>
    <submittedName>
        <fullName evidence="2">Class I SAM-dependent methyltransferase</fullName>
    </submittedName>
</protein>
<dbReference type="Proteomes" id="UP000501168">
    <property type="component" value="Chromosome"/>
</dbReference>
<dbReference type="GO" id="GO:0032259">
    <property type="term" value="P:methylation"/>
    <property type="evidence" value="ECO:0007669"/>
    <property type="project" value="UniProtKB-KW"/>
</dbReference>
<evidence type="ECO:0000313" key="3">
    <source>
        <dbReference type="Proteomes" id="UP000501168"/>
    </source>
</evidence>
<dbReference type="CDD" id="cd02440">
    <property type="entry name" value="AdoMet_MTases"/>
    <property type="match status" value="1"/>
</dbReference>
<sequence>MEKQLKALAAQLRCPEGEDGIKLGHLMNMSNLSVILHGITNLQIQKKDNILELGYGNGELLSYILSLAEDIHYTGLEISPTMHQQAILLNKPYIDAGMANYQIYNGVNLPFIEPQFDKILTVNTLYFWKEPIKLLQNIYQALKLNGYFVITFCHKSFMQNLPFINYGFQLYEVEEVKQLFNQLPLKLVNEAYKKDKSISKTGALVEREFTSLTFEKTE</sequence>
<name>A0A6G9IC35_9GAMM</name>
<keyword evidence="2" id="KW-0808">Transferase</keyword>
<dbReference type="Gene3D" id="3.40.50.150">
    <property type="entry name" value="Vaccinia Virus protein VP39"/>
    <property type="match status" value="1"/>
</dbReference>
<dbReference type="RefSeq" id="WP_166916171.1">
    <property type="nucleotide sequence ID" value="NZ_CP050253.1"/>
</dbReference>
<dbReference type="GO" id="GO:0008757">
    <property type="term" value="F:S-adenosylmethionine-dependent methyltransferase activity"/>
    <property type="evidence" value="ECO:0007669"/>
    <property type="project" value="InterPro"/>
</dbReference>
<proteinExistence type="predicted"/>
<reference evidence="2 3" key="1">
    <citation type="submission" date="2020-03" db="EMBL/GenBank/DDBJ databases">
        <title>Complete genome sequence of Orbus sp. IPMB12 (BCRC 80908).</title>
        <authorList>
            <person name="Lo W.-S."/>
            <person name="Chang T.-H."/>
            <person name="Kuo C.-H."/>
        </authorList>
    </citation>
    <scope>NUCLEOTIDE SEQUENCE [LARGE SCALE GENOMIC DNA]</scope>
    <source>
        <strain evidence="2 3">IPMB12</strain>
    </source>
</reference>